<feature type="coiled-coil region" evidence="4">
    <location>
        <begin position="174"/>
        <end position="257"/>
    </location>
</feature>
<dbReference type="Gene3D" id="3.40.50.300">
    <property type="entry name" value="P-loop containing nucleotide triphosphate hydrolases"/>
    <property type="match status" value="2"/>
</dbReference>
<proteinExistence type="inferred from homology"/>
<dbReference type="InterPro" id="IPR003395">
    <property type="entry name" value="RecF/RecN/SMC_N"/>
</dbReference>
<accession>A0AAN7PFU2</accession>
<keyword evidence="3 4" id="KW-0175">Coiled coil</keyword>
<evidence type="ECO:0000313" key="6">
    <source>
        <dbReference type="EMBL" id="KAK4884603.1"/>
    </source>
</evidence>
<dbReference type="PANTHER" id="PTHR45916:SF1">
    <property type="entry name" value="STRUCTURAL MAINTENANCE OF CHROMOSOMES PROTEIN 5"/>
    <property type="match status" value="1"/>
</dbReference>
<name>A0AAN7PFU2_9COLE</name>
<reference evidence="7" key="1">
    <citation type="submission" date="2023-01" db="EMBL/GenBank/DDBJ databases">
        <title>Key to firefly adult light organ development and bioluminescence: homeobox transcription factors regulate luciferase expression and transportation to peroxisome.</title>
        <authorList>
            <person name="Fu X."/>
        </authorList>
    </citation>
    <scope>NUCLEOTIDE SEQUENCE [LARGE SCALE GENOMIC DNA]</scope>
</reference>
<dbReference type="Proteomes" id="UP001353858">
    <property type="component" value="Unassembled WGS sequence"/>
</dbReference>
<dbReference type="SUPFAM" id="SSF52540">
    <property type="entry name" value="P-loop containing nucleoside triphosphate hydrolases"/>
    <property type="match status" value="2"/>
</dbReference>
<dbReference type="PANTHER" id="PTHR45916">
    <property type="entry name" value="STRUCTURAL MAINTENANCE OF CHROMOSOMES PROTEIN 5"/>
    <property type="match status" value="1"/>
</dbReference>
<dbReference type="EMBL" id="JARPUR010000001">
    <property type="protein sequence ID" value="KAK4884603.1"/>
    <property type="molecule type" value="Genomic_DNA"/>
</dbReference>
<dbReference type="InterPro" id="IPR027417">
    <property type="entry name" value="P-loop_NTPase"/>
</dbReference>
<feature type="coiled-coil region" evidence="4">
    <location>
        <begin position="845"/>
        <end position="872"/>
    </location>
</feature>
<comment type="similarity">
    <text evidence="1">Belongs to the SMC family. SMC5 subfamily.</text>
</comment>
<evidence type="ECO:0000256" key="3">
    <source>
        <dbReference type="ARBA" id="ARBA00023054"/>
    </source>
</evidence>
<evidence type="ECO:0000256" key="1">
    <source>
        <dbReference type="ARBA" id="ARBA00010171"/>
    </source>
</evidence>
<gene>
    <name evidence="6" type="ORF">RN001_000874</name>
</gene>
<dbReference type="GO" id="GO:0030915">
    <property type="term" value="C:Smc5-Smc6 complex"/>
    <property type="evidence" value="ECO:0007669"/>
    <property type="project" value="TreeGrafter"/>
</dbReference>
<feature type="coiled-coil region" evidence="4">
    <location>
        <begin position="611"/>
        <end position="683"/>
    </location>
</feature>
<dbReference type="GO" id="GO:0000724">
    <property type="term" value="P:double-strand break repair via homologous recombination"/>
    <property type="evidence" value="ECO:0007669"/>
    <property type="project" value="TreeGrafter"/>
</dbReference>
<keyword evidence="7" id="KW-1185">Reference proteome</keyword>
<evidence type="ECO:0000259" key="5">
    <source>
        <dbReference type="Pfam" id="PF02463"/>
    </source>
</evidence>
<sequence>MTKPGSIYEINVKNFVTYKNVQLRPGQQLNMIIGANGSGKSTIVAAIILGLGGNPKTIGRGTKISEYVKHNSQEATVEIILHSDNPNEYITITRTFDVTDKTSWLLNNKKVSFKDIEKTIKQYNIQVDNLCQFLPQDRVQDFAKLNKQQLLQQTQIAICRADLLDKQLDLIKLREQHKEMQSSTEQRAQKLKELKDANLRIEGKVANLTKKKKFVKFIEDVDRKVAWIRYEKVRLELDEVKEDKKKITETLNKHRSALKPMETAIAKNKKLVTETQEKIAMANNSIRNHEAILKKKLETLVNFKSNITRIVGDLNSRLQEIKGRNQEIAKVEDEISKLTESRSEMLELNGNDNSTENALKSLNDEMRKITVRINQSVEKRGELENSKRNKSYELRCLESELANLENVKQHRLEWLRRVDKDAFTAVQWLRNNPDAFKGKVFEPMLLELNVLNSKHAIYVENTIPIRDRVAFTCVEKEDMNKLILILRDQKHLNVNVVHSGAEQPGLNRYQPVIPIEQLKPFGMFAYIRSLVTGPEPIMKYLCKTYKIHNTPVGDRLTNERFEKVPAEITNFFSDTSRFSTSYSRYTGQKSTRQIQIKSDGSFAVSVDTEQIENLRGQMGEIQQSCKKFEENISSLNNHLAQLNDSLSIIKDKIQTLKKRKQEIQSMESRLRILNNKLQQLQSNPVTQEQVEKEHQTEIKRTIGKMISEQSTVKEAFKKYSKIVLDPQLDKIDLEKCNRQITLLQNKSKDLQAICGRTEQTLNNIKTTYSNKMTEAKTLLNQAKQVSKGFTPDDQGFEEFRESYNNLPDNLAELHSEKEHTLSKIDCLSTADVEELEQYHNRVRLIDKYESEIQNADGNLHNINNNMISAQKEWLEPLEEIVQKINEKFSSAFDRMGCAGEVTIFKGEDDKDFKEYGLSIKVKYRDSEPLQELNSITQSGGERAVATAAYMLSLQELTSVPFRCVDEINQGMDENNERRIFELLVDATSGADTSQYFFITPKLIPNLRFVRGMVVHIVHNGCFIPPQKKWNNVISYVKQAILQK</sequence>
<comment type="caution">
    <text evidence="6">The sequence shown here is derived from an EMBL/GenBank/DDBJ whole genome shotgun (WGS) entry which is preliminary data.</text>
</comment>
<feature type="coiled-coil region" evidence="4">
    <location>
        <begin position="321"/>
        <end position="407"/>
    </location>
</feature>
<evidence type="ECO:0000256" key="2">
    <source>
        <dbReference type="ARBA" id="ARBA00018687"/>
    </source>
</evidence>
<protein>
    <recommendedName>
        <fullName evidence="2">Structural maintenance of chromosomes protein 5</fullName>
    </recommendedName>
</protein>
<dbReference type="GO" id="GO:0005634">
    <property type="term" value="C:nucleus"/>
    <property type="evidence" value="ECO:0007669"/>
    <property type="project" value="TreeGrafter"/>
</dbReference>
<organism evidence="6 7">
    <name type="scientific">Aquatica leii</name>
    <dbReference type="NCBI Taxonomy" id="1421715"/>
    <lineage>
        <taxon>Eukaryota</taxon>
        <taxon>Metazoa</taxon>
        <taxon>Ecdysozoa</taxon>
        <taxon>Arthropoda</taxon>
        <taxon>Hexapoda</taxon>
        <taxon>Insecta</taxon>
        <taxon>Pterygota</taxon>
        <taxon>Neoptera</taxon>
        <taxon>Endopterygota</taxon>
        <taxon>Coleoptera</taxon>
        <taxon>Polyphaga</taxon>
        <taxon>Elateriformia</taxon>
        <taxon>Elateroidea</taxon>
        <taxon>Lampyridae</taxon>
        <taxon>Luciolinae</taxon>
        <taxon>Aquatica</taxon>
    </lineage>
</organism>
<dbReference type="Pfam" id="PF02463">
    <property type="entry name" value="SMC_N"/>
    <property type="match status" value="1"/>
</dbReference>
<evidence type="ECO:0000313" key="7">
    <source>
        <dbReference type="Proteomes" id="UP001353858"/>
    </source>
</evidence>
<evidence type="ECO:0000256" key="4">
    <source>
        <dbReference type="SAM" id="Coils"/>
    </source>
</evidence>
<dbReference type="AlphaFoldDB" id="A0AAN7PFU2"/>
<dbReference type="GO" id="GO:0003697">
    <property type="term" value="F:single-stranded DNA binding"/>
    <property type="evidence" value="ECO:0007669"/>
    <property type="project" value="TreeGrafter"/>
</dbReference>
<feature type="domain" description="RecF/RecN/SMC N-terminal" evidence="5">
    <location>
        <begin position="7"/>
        <end position="999"/>
    </location>
</feature>